<dbReference type="OrthoDB" id="9797178at2"/>
<name>A0A1G6ET41_9BACT</name>
<dbReference type="AlphaFoldDB" id="A0A1G6ET41"/>
<gene>
    <name evidence="2" type="ORF">SAMN05660653_03114</name>
</gene>
<keyword evidence="2" id="KW-0808">Transferase</keyword>
<keyword evidence="3" id="KW-1185">Reference proteome</keyword>
<dbReference type="PANTHER" id="PTHR43617">
    <property type="entry name" value="L-AMINO ACID N-ACETYLTRANSFERASE"/>
    <property type="match status" value="1"/>
</dbReference>
<dbReference type="RefSeq" id="WP_092123750.1">
    <property type="nucleotide sequence ID" value="NZ_FMXO01000022.1"/>
</dbReference>
<evidence type="ECO:0000313" key="2">
    <source>
        <dbReference type="EMBL" id="SDB60573.1"/>
    </source>
</evidence>
<reference evidence="2 3" key="1">
    <citation type="submission" date="2016-10" db="EMBL/GenBank/DDBJ databases">
        <authorList>
            <person name="de Groot N.N."/>
        </authorList>
    </citation>
    <scope>NUCLEOTIDE SEQUENCE [LARGE SCALE GENOMIC DNA]</scope>
    <source>
        <strain evidence="2 3">ASO4-2</strain>
    </source>
</reference>
<proteinExistence type="predicted"/>
<evidence type="ECO:0000259" key="1">
    <source>
        <dbReference type="PROSITE" id="PS51186"/>
    </source>
</evidence>
<dbReference type="GO" id="GO:0016747">
    <property type="term" value="F:acyltransferase activity, transferring groups other than amino-acyl groups"/>
    <property type="evidence" value="ECO:0007669"/>
    <property type="project" value="InterPro"/>
</dbReference>
<dbReference type="Pfam" id="PF00583">
    <property type="entry name" value="Acetyltransf_1"/>
    <property type="match status" value="1"/>
</dbReference>
<protein>
    <submittedName>
        <fullName evidence="2">Putative acetyltransferase</fullName>
    </submittedName>
</protein>
<dbReference type="Gene3D" id="3.40.630.30">
    <property type="match status" value="1"/>
</dbReference>
<dbReference type="InterPro" id="IPR016181">
    <property type="entry name" value="Acyl_CoA_acyltransferase"/>
</dbReference>
<accession>A0A1G6ET41</accession>
<dbReference type="STRING" id="617002.SAMN05660653_03114"/>
<feature type="domain" description="N-acetyltransferase" evidence="1">
    <location>
        <begin position="3"/>
        <end position="145"/>
    </location>
</feature>
<evidence type="ECO:0000313" key="3">
    <source>
        <dbReference type="Proteomes" id="UP000198771"/>
    </source>
</evidence>
<dbReference type="InterPro" id="IPR000182">
    <property type="entry name" value="GNAT_dom"/>
</dbReference>
<dbReference type="Proteomes" id="UP000198771">
    <property type="component" value="Unassembled WGS sequence"/>
</dbReference>
<sequence>MMLEIRQEDPQDQNAVQSLNLAAFENGPEAALVDALRSSCKEYLAFVAVEDGAVVGHILFTPVTVDGSDAAGMGLAPMAVLPSRQRKGIGTQLVRHGLEHLRRSGCPFVIVLGHPEYYPRFGFEQASTYRLVSQWEGVPDEAFMVAVFDDNALPRAGGTARYRNEFDDAM</sequence>
<dbReference type="EMBL" id="FMXO01000022">
    <property type="protein sequence ID" value="SDB60573.1"/>
    <property type="molecule type" value="Genomic_DNA"/>
</dbReference>
<dbReference type="CDD" id="cd04301">
    <property type="entry name" value="NAT_SF"/>
    <property type="match status" value="1"/>
</dbReference>
<dbReference type="PROSITE" id="PS51186">
    <property type="entry name" value="GNAT"/>
    <property type="match status" value="1"/>
</dbReference>
<dbReference type="PANTHER" id="PTHR43617:SF2">
    <property type="entry name" value="UPF0039 PROTEIN SLL0451"/>
    <property type="match status" value="1"/>
</dbReference>
<dbReference type="SUPFAM" id="SSF55729">
    <property type="entry name" value="Acyl-CoA N-acyltransferases (Nat)"/>
    <property type="match status" value="1"/>
</dbReference>
<dbReference type="InterPro" id="IPR050276">
    <property type="entry name" value="MshD_Acetyltransferase"/>
</dbReference>
<organism evidence="2 3">
    <name type="scientific">Desulfonatronum thiosulfatophilum</name>
    <dbReference type="NCBI Taxonomy" id="617002"/>
    <lineage>
        <taxon>Bacteria</taxon>
        <taxon>Pseudomonadati</taxon>
        <taxon>Thermodesulfobacteriota</taxon>
        <taxon>Desulfovibrionia</taxon>
        <taxon>Desulfovibrionales</taxon>
        <taxon>Desulfonatronaceae</taxon>
        <taxon>Desulfonatronum</taxon>
    </lineage>
</organism>